<evidence type="ECO:0000313" key="3">
    <source>
        <dbReference type="Proteomes" id="UP000070544"/>
    </source>
</evidence>
<evidence type="ECO:0000256" key="1">
    <source>
        <dbReference type="SAM" id="MobiDB-lite"/>
    </source>
</evidence>
<feature type="region of interest" description="Disordered" evidence="1">
    <location>
        <begin position="1"/>
        <end position="266"/>
    </location>
</feature>
<keyword evidence="3" id="KW-1185">Reference proteome</keyword>
<name>A0A139A969_GONPJ</name>
<accession>A0A139A969</accession>
<proteinExistence type="predicted"/>
<dbReference type="Proteomes" id="UP000070544">
    <property type="component" value="Unassembled WGS sequence"/>
</dbReference>
<gene>
    <name evidence="2" type="ORF">M427DRAFT_501589</name>
</gene>
<dbReference type="AlphaFoldDB" id="A0A139A969"/>
<dbReference type="EMBL" id="KQ965782">
    <property type="protein sequence ID" value="KXS13015.1"/>
    <property type="molecule type" value="Genomic_DNA"/>
</dbReference>
<evidence type="ECO:0000313" key="2">
    <source>
        <dbReference type="EMBL" id="KXS13015.1"/>
    </source>
</evidence>
<protein>
    <submittedName>
        <fullName evidence="2">Uncharacterized protein</fullName>
    </submittedName>
</protein>
<feature type="compositionally biased region" description="Low complexity" evidence="1">
    <location>
        <begin position="217"/>
        <end position="244"/>
    </location>
</feature>
<feature type="compositionally biased region" description="Low complexity" evidence="1">
    <location>
        <begin position="113"/>
        <end position="125"/>
    </location>
</feature>
<organism evidence="2 3">
    <name type="scientific">Gonapodya prolifera (strain JEL478)</name>
    <name type="common">Monoblepharis prolifera</name>
    <dbReference type="NCBI Taxonomy" id="1344416"/>
    <lineage>
        <taxon>Eukaryota</taxon>
        <taxon>Fungi</taxon>
        <taxon>Fungi incertae sedis</taxon>
        <taxon>Chytridiomycota</taxon>
        <taxon>Chytridiomycota incertae sedis</taxon>
        <taxon>Monoblepharidomycetes</taxon>
        <taxon>Monoblepharidales</taxon>
        <taxon>Gonapodyaceae</taxon>
        <taxon>Gonapodya</taxon>
    </lineage>
</organism>
<reference evidence="2 3" key="1">
    <citation type="journal article" date="2015" name="Genome Biol. Evol.">
        <title>Phylogenomic analyses indicate that early fungi evolved digesting cell walls of algal ancestors of land plants.</title>
        <authorList>
            <person name="Chang Y."/>
            <person name="Wang S."/>
            <person name="Sekimoto S."/>
            <person name="Aerts A.L."/>
            <person name="Choi C."/>
            <person name="Clum A."/>
            <person name="LaButti K.M."/>
            <person name="Lindquist E.A."/>
            <person name="Yee Ngan C."/>
            <person name="Ohm R.A."/>
            <person name="Salamov A.A."/>
            <person name="Grigoriev I.V."/>
            <person name="Spatafora J.W."/>
            <person name="Berbee M.L."/>
        </authorList>
    </citation>
    <scope>NUCLEOTIDE SEQUENCE [LARGE SCALE GENOMIC DNA]</scope>
    <source>
        <strain evidence="2 3">JEL478</strain>
    </source>
</reference>
<feature type="compositionally biased region" description="Basic residues" evidence="1">
    <location>
        <begin position="126"/>
        <end position="135"/>
    </location>
</feature>
<sequence length="409" mass="45656">MARLRRGRNKPQQNAIPVPTKLPPLRAPPKRPKPTEKARIPAVRITSKPARRPGQAAAPRRKARQRANNAMPGTRQNVEKPRNGQNVGIPPKPRGARAQMASPAKGAANRPLKAPIPRRNAPRAANKARTRRRQIVGKPRNEQNVGKPPKPDRARAQMAPPAKGAAIRPLKELPPRRNAPRAANNARFSRRQIVGKPQSKQHVGKPPKHIESRPQMAAASAAQAANRRRVPVAQLPALPAAPRQRGAQNRQSTDKRERPNMAQRMVKSPPPAYATILAQAQRQNSIRNASAQTTNPPPQTMDSMVWSPAHVPQRTVRRALVARRPKPKSFSTIHRCQRSAAIARDRQLRLQKQQKQDKRDRVIWEKQRAKSQMNKAIADARNRAEIEAANAVLRHDLELQNRNVIAKHS</sequence>